<name>A0A9P0GGC3_9CUCU</name>
<protein>
    <recommendedName>
        <fullName evidence="3">DUF4371 domain-containing protein</fullName>
    </recommendedName>
</protein>
<dbReference type="Proteomes" id="UP001153636">
    <property type="component" value="Chromosome 6"/>
</dbReference>
<organism evidence="1 2">
    <name type="scientific">Psylliodes chrysocephalus</name>
    <dbReference type="NCBI Taxonomy" id="3402493"/>
    <lineage>
        <taxon>Eukaryota</taxon>
        <taxon>Metazoa</taxon>
        <taxon>Ecdysozoa</taxon>
        <taxon>Arthropoda</taxon>
        <taxon>Hexapoda</taxon>
        <taxon>Insecta</taxon>
        <taxon>Pterygota</taxon>
        <taxon>Neoptera</taxon>
        <taxon>Endopterygota</taxon>
        <taxon>Coleoptera</taxon>
        <taxon>Polyphaga</taxon>
        <taxon>Cucujiformia</taxon>
        <taxon>Chrysomeloidea</taxon>
        <taxon>Chrysomelidae</taxon>
        <taxon>Galerucinae</taxon>
        <taxon>Alticini</taxon>
        <taxon>Psylliodes</taxon>
    </lineage>
</organism>
<accession>A0A9P0GGC3</accession>
<gene>
    <name evidence="1" type="ORF">PSYICH_LOCUS12556</name>
</gene>
<reference evidence="1" key="1">
    <citation type="submission" date="2022-01" db="EMBL/GenBank/DDBJ databases">
        <authorList>
            <person name="King R."/>
        </authorList>
    </citation>
    <scope>NUCLEOTIDE SEQUENCE</scope>
</reference>
<dbReference type="PANTHER" id="PTHR45749">
    <property type="match status" value="1"/>
</dbReference>
<evidence type="ECO:0000313" key="1">
    <source>
        <dbReference type="EMBL" id="CAH1112594.1"/>
    </source>
</evidence>
<evidence type="ECO:0008006" key="3">
    <source>
        <dbReference type="Google" id="ProtNLM"/>
    </source>
</evidence>
<dbReference type="PANTHER" id="PTHR45749:SF28">
    <property type="entry name" value="ZINC FINGER MYM-TYPE PROTEIN 1-LIKE-RELATED"/>
    <property type="match status" value="1"/>
</dbReference>
<dbReference type="AlphaFoldDB" id="A0A9P0GGC3"/>
<dbReference type="SUPFAM" id="SSF53098">
    <property type="entry name" value="Ribonuclease H-like"/>
    <property type="match status" value="1"/>
</dbReference>
<dbReference type="EMBL" id="OV651818">
    <property type="protein sequence ID" value="CAH1112594.1"/>
    <property type="molecule type" value="Genomic_DNA"/>
</dbReference>
<dbReference type="OrthoDB" id="6617004at2759"/>
<sequence>MDLLSFLAKYDDTLKNHFIDSTTFLSTSNRIQNNLIKCTADVEMDYIKSEIKKAPFVSIALDETTDVANLSEVSIVVRYVLDGIPQERFLKFLNVTSERTADALFKIVCDNISSLEYGSKLVVQSYDGAAVMASHLGGLQAKVKEKFKHANFVYCIAHRLNLVLSRNMDNIKDCKVFFLTLSGLASFFSKPSKRTRALDIHVQRRFPKVAPTRWNYNGRLVQIVFQYRNSLIHFF</sequence>
<keyword evidence="2" id="KW-1185">Reference proteome</keyword>
<evidence type="ECO:0000313" key="2">
    <source>
        <dbReference type="Proteomes" id="UP001153636"/>
    </source>
</evidence>
<dbReference type="InterPro" id="IPR012337">
    <property type="entry name" value="RNaseH-like_sf"/>
</dbReference>
<proteinExistence type="predicted"/>